<organism evidence="1">
    <name type="scientific">marine sediment metagenome</name>
    <dbReference type="NCBI Taxonomy" id="412755"/>
    <lineage>
        <taxon>unclassified sequences</taxon>
        <taxon>metagenomes</taxon>
        <taxon>ecological metagenomes</taxon>
    </lineage>
</organism>
<name>A0A0F9CSR8_9ZZZZ</name>
<comment type="caution">
    <text evidence="1">The sequence shown here is derived from an EMBL/GenBank/DDBJ whole genome shotgun (WGS) entry which is preliminary data.</text>
</comment>
<evidence type="ECO:0000313" key="2">
    <source>
        <dbReference type="EMBL" id="KKL99854.1"/>
    </source>
</evidence>
<dbReference type="EMBL" id="LAZR01017573">
    <property type="protein sequence ID" value="KKL99854.1"/>
    <property type="molecule type" value="Genomic_DNA"/>
</dbReference>
<evidence type="ECO:0000313" key="1">
    <source>
        <dbReference type="EMBL" id="KKL52239.1"/>
    </source>
</evidence>
<dbReference type="AlphaFoldDB" id="A0A0F9CSR8"/>
<proteinExistence type="predicted"/>
<gene>
    <name evidence="2" type="ORF">LCGC14_1810250</name>
    <name evidence="1" type="ORF">LCGC14_2287450</name>
</gene>
<sequence length="112" mass="13648">MKKENGKQKCKERVWNRWKHFRCSRYAVKDEYCKQHHPDEVEKRRKISAKGFQRELDNSPWRKLEKANVKIKELEEEIGILKSQLVICSYDPKRHHLYIEDRKRQIKGGVVE</sequence>
<reference evidence="1" key="1">
    <citation type="journal article" date="2015" name="Nature">
        <title>Complex archaea that bridge the gap between prokaryotes and eukaryotes.</title>
        <authorList>
            <person name="Spang A."/>
            <person name="Saw J.H."/>
            <person name="Jorgensen S.L."/>
            <person name="Zaremba-Niedzwiedzka K."/>
            <person name="Martijn J."/>
            <person name="Lind A.E."/>
            <person name="van Eijk R."/>
            <person name="Schleper C."/>
            <person name="Guy L."/>
            <person name="Ettema T.J."/>
        </authorList>
    </citation>
    <scope>NUCLEOTIDE SEQUENCE</scope>
</reference>
<accession>A0A0F9CSR8</accession>
<protein>
    <submittedName>
        <fullName evidence="1">Uncharacterized protein</fullName>
    </submittedName>
</protein>
<dbReference type="EMBL" id="LAZR01031965">
    <property type="protein sequence ID" value="KKL52239.1"/>
    <property type="molecule type" value="Genomic_DNA"/>
</dbReference>